<accession>A0ABR2VQK1</accession>
<dbReference type="InterPro" id="IPR050231">
    <property type="entry name" value="Iron_ascorbate_oxido_reductase"/>
</dbReference>
<comment type="caution">
    <text evidence="2">The sequence shown here is derived from an EMBL/GenBank/DDBJ whole genome shotgun (WGS) entry which is preliminary data.</text>
</comment>
<evidence type="ECO:0000259" key="1">
    <source>
        <dbReference type="PROSITE" id="PS51471"/>
    </source>
</evidence>
<dbReference type="SUPFAM" id="SSF51197">
    <property type="entry name" value="Clavaminate synthase-like"/>
    <property type="match status" value="1"/>
</dbReference>
<feature type="domain" description="Fe2OG dioxygenase" evidence="1">
    <location>
        <begin position="24"/>
        <end position="133"/>
    </location>
</feature>
<dbReference type="Pfam" id="PF03171">
    <property type="entry name" value="2OG-FeII_Oxy"/>
    <property type="match status" value="1"/>
</dbReference>
<protein>
    <recommendedName>
        <fullName evidence="1">Fe2OG dioxygenase domain-containing protein</fullName>
    </recommendedName>
</protein>
<dbReference type="InterPro" id="IPR044861">
    <property type="entry name" value="IPNS-like_FE2OG_OXY"/>
</dbReference>
<reference evidence="2 3" key="1">
    <citation type="submission" date="2023-04" db="EMBL/GenBank/DDBJ databases">
        <title>Genome of Basidiobolus ranarum AG-B5.</title>
        <authorList>
            <person name="Stajich J.E."/>
            <person name="Carter-House D."/>
            <person name="Gryganskyi A."/>
        </authorList>
    </citation>
    <scope>NUCLEOTIDE SEQUENCE [LARGE SCALE GENOMIC DNA]</scope>
    <source>
        <strain evidence="2 3">AG-B5</strain>
    </source>
</reference>
<evidence type="ECO:0000313" key="2">
    <source>
        <dbReference type="EMBL" id="KAK9692501.1"/>
    </source>
</evidence>
<evidence type="ECO:0000313" key="3">
    <source>
        <dbReference type="Proteomes" id="UP001479436"/>
    </source>
</evidence>
<keyword evidence="3" id="KW-1185">Reference proteome</keyword>
<dbReference type="Gene3D" id="2.60.120.330">
    <property type="entry name" value="B-lactam Antibiotic, Isopenicillin N Synthase, Chain"/>
    <property type="match status" value="1"/>
</dbReference>
<sequence>MTLEIPEEDGGSNHFVDKHDINEKSGSVLRVLHYFPLEEAKNEDIRAGAHTDYGSLTLLFQDGVSGLQIQNRAQDKSDQWLDAPCLEDCIIINIGDLMQFWSNGLFKSTKHRVVFHPQQKQSSRYSIAFFCHPNDSVSLNPISSPFITNNKEKPLINAGEYLEQRLRATYGNLQKPL</sequence>
<proteinExistence type="predicted"/>
<organism evidence="2 3">
    <name type="scientific">Basidiobolus ranarum</name>
    <dbReference type="NCBI Taxonomy" id="34480"/>
    <lineage>
        <taxon>Eukaryota</taxon>
        <taxon>Fungi</taxon>
        <taxon>Fungi incertae sedis</taxon>
        <taxon>Zoopagomycota</taxon>
        <taxon>Entomophthoromycotina</taxon>
        <taxon>Basidiobolomycetes</taxon>
        <taxon>Basidiobolales</taxon>
        <taxon>Basidiobolaceae</taxon>
        <taxon>Basidiobolus</taxon>
    </lineage>
</organism>
<dbReference type="InterPro" id="IPR005123">
    <property type="entry name" value="Oxoglu/Fe-dep_dioxygenase_dom"/>
</dbReference>
<dbReference type="InterPro" id="IPR027443">
    <property type="entry name" value="IPNS-like_sf"/>
</dbReference>
<gene>
    <name evidence="2" type="ORF">K7432_014309</name>
</gene>
<dbReference type="Proteomes" id="UP001479436">
    <property type="component" value="Unassembled WGS sequence"/>
</dbReference>
<dbReference type="PROSITE" id="PS51471">
    <property type="entry name" value="FE2OG_OXY"/>
    <property type="match status" value="1"/>
</dbReference>
<name>A0ABR2VQK1_9FUNG</name>
<dbReference type="PANTHER" id="PTHR47990">
    <property type="entry name" value="2-OXOGLUTARATE (2OG) AND FE(II)-DEPENDENT OXYGENASE SUPERFAMILY PROTEIN-RELATED"/>
    <property type="match status" value="1"/>
</dbReference>
<dbReference type="EMBL" id="JASJQH010008463">
    <property type="protein sequence ID" value="KAK9692501.1"/>
    <property type="molecule type" value="Genomic_DNA"/>
</dbReference>